<dbReference type="Proteomes" id="UP000306808">
    <property type="component" value="Unassembled WGS sequence"/>
</dbReference>
<keyword evidence="2" id="KW-1185">Reference proteome</keyword>
<sequence>MSAGFITMFITFATMGWLINVARAKGSSTLVLENGDRVLINVFMQEIRLYSKQDGRIVIISDSILA</sequence>
<comment type="caution">
    <text evidence="1">The sequence shown here is derived from an EMBL/GenBank/DDBJ whole genome shotgun (WGS) entry which is preliminary data.</text>
</comment>
<reference evidence="1 2" key="1">
    <citation type="submission" date="2019-04" db="EMBL/GenBank/DDBJ databases">
        <title>Sphingobacterium olei sp. nov., isolated from oil-contaminated soil.</title>
        <authorList>
            <person name="Liu B."/>
        </authorList>
    </citation>
    <scope>NUCLEOTIDE SEQUENCE [LARGE SCALE GENOMIC DNA]</scope>
    <source>
        <strain evidence="1 2">HAL-9</strain>
    </source>
</reference>
<protein>
    <submittedName>
        <fullName evidence="1">Uncharacterized protein</fullName>
    </submittedName>
</protein>
<gene>
    <name evidence="1" type="ORF">FAZ15_01110</name>
</gene>
<dbReference type="EMBL" id="SUME01000001">
    <property type="protein sequence ID" value="TJZ62932.1"/>
    <property type="molecule type" value="Genomic_DNA"/>
</dbReference>
<organism evidence="1 2">
    <name type="scientific">Sphingobacterium olei</name>
    <dbReference type="NCBI Taxonomy" id="2571155"/>
    <lineage>
        <taxon>Bacteria</taxon>
        <taxon>Pseudomonadati</taxon>
        <taxon>Bacteroidota</taxon>
        <taxon>Sphingobacteriia</taxon>
        <taxon>Sphingobacteriales</taxon>
        <taxon>Sphingobacteriaceae</taxon>
        <taxon>Sphingobacterium</taxon>
    </lineage>
</organism>
<accession>A0A4U0P823</accession>
<dbReference type="RefSeq" id="WP_136899289.1">
    <property type="nucleotide sequence ID" value="NZ_SUME01000001.1"/>
</dbReference>
<evidence type="ECO:0000313" key="2">
    <source>
        <dbReference type="Proteomes" id="UP000306808"/>
    </source>
</evidence>
<name>A0A4U0P823_9SPHI</name>
<evidence type="ECO:0000313" key="1">
    <source>
        <dbReference type="EMBL" id="TJZ62932.1"/>
    </source>
</evidence>
<dbReference type="AlphaFoldDB" id="A0A4U0P823"/>
<proteinExistence type="predicted"/>